<accession>A0A371HTH5</accession>
<dbReference type="AlphaFoldDB" id="A0A371HTH5"/>
<dbReference type="GO" id="GO:0009658">
    <property type="term" value="P:chloroplast organization"/>
    <property type="evidence" value="ECO:0007669"/>
    <property type="project" value="TreeGrafter"/>
</dbReference>
<organism evidence="2 3">
    <name type="scientific">Mucuna pruriens</name>
    <name type="common">Velvet bean</name>
    <name type="synonym">Dolichos pruriens</name>
    <dbReference type="NCBI Taxonomy" id="157652"/>
    <lineage>
        <taxon>Eukaryota</taxon>
        <taxon>Viridiplantae</taxon>
        <taxon>Streptophyta</taxon>
        <taxon>Embryophyta</taxon>
        <taxon>Tracheophyta</taxon>
        <taxon>Spermatophyta</taxon>
        <taxon>Magnoliopsida</taxon>
        <taxon>eudicotyledons</taxon>
        <taxon>Gunneridae</taxon>
        <taxon>Pentapetalae</taxon>
        <taxon>rosids</taxon>
        <taxon>fabids</taxon>
        <taxon>Fabales</taxon>
        <taxon>Fabaceae</taxon>
        <taxon>Papilionoideae</taxon>
        <taxon>50 kb inversion clade</taxon>
        <taxon>NPAAA clade</taxon>
        <taxon>indigoferoid/millettioid clade</taxon>
        <taxon>Phaseoleae</taxon>
        <taxon>Mucuna</taxon>
    </lineage>
</organism>
<feature type="compositionally biased region" description="Low complexity" evidence="1">
    <location>
        <begin position="125"/>
        <end position="137"/>
    </location>
</feature>
<name>A0A371HTH5_MUCPR</name>
<dbReference type="STRING" id="157652.A0A371HTH5"/>
<evidence type="ECO:0000313" key="2">
    <source>
        <dbReference type="EMBL" id="RDY05994.1"/>
    </source>
</evidence>
<dbReference type="GO" id="GO:0010027">
    <property type="term" value="P:thylakoid membrane organization"/>
    <property type="evidence" value="ECO:0007669"/>
    <property type="project" value="TreeGrafter"/>
</dbReference>
<dbReference type="OrthoDB" id="759910at2759"/>
<proteinExistence type="predicted"/>
<dbReference type="PANTHER" id="PTHR34938:SF4">
    <property type="entry name" value="TRANSMEMBRANE PROTEIN"/>
    <property type="match status" value="1"/>
</dbReference>
<dbReference type="Proteomes" id="UP000257109">
    <property type="component" value="Unassembled WGS sequence"/>
</dbReference>
<dbReference type="GO" id="GO:0009507">
    <property type="term" value="C:chloroplast"/>
    <property type="evidence" value="ECO:0007669"/>
    <property type="project" value="TreeGrafter"/>
</dbReference>
<feature type="region of interest" description="Disordered" evidence="1">
    <location>
        <begin position="125"/>
        <end position="177"/>
    </location>
</feature>
<keyword evidence="3" id="KW-1185">Reference proteome</keyword>
<reference evidence="2" key="1">
    <citation type="submission" date="2018-05" db="EMBL/GenBank/DDBJ databases">
        <title>Draft genome of Mucuna pruriens seed.</title>
        <authorList>
            <person name="Nnadi N.E."/>
            <person name="Vos R."/>
            <person name="Hasami M.H."/>
            <person name="Devisetty U.K."/>
            <person name="Aguiy J.C."/>
        </authorList>
    </citation>
    <scope>NUCLEOTIDE SEQUENCE [LARGE SCALE GENOMIC DNA]</scope>
    <source>
        <strain evidence="2">JCA_2017</strain>
    </source>
</reference>
<comment type="caution">
    <text evidence="2">The sequence shown here is derived from an EMBL/GenBank/DDBJ whole genome shotgun (WGS) entry which is preliminary data.</text>
</comment>
<feature type="non-terminal residue" evidence="2">
    <location>
        <position position="1"/>
    </location>
</feature>
<evidence type="ECO:0000256" key="1">
    <source>
        <dbReference type="SAM" id="MobiDB-lite"/>
    </source>
</evidence>
<evidence type="ECO:0000313" key="3">
    <source>
        <dbReference type="Proteomes" id="UP000257109"/>
    </source>
</evidence>
<feature type="compositionally biased region" description="Gly residues" evidence="1">
    <location>
        <begin position="165"/>
        <end position="176"/>
    </location>
</feature>
<protein>
    <submittedName>
        <fullName evidence="2">Uncharacterized protein</fullName>
    </submittedName>
</protein>
<gene>
    <name evidence="2" type="ORF">CR513_10084</name>
</gene>
<sequence>MSVLVIAYETLAACIREEVLFLKKGQSEPNQAWLKPDCSRSFIGSVLDSMLSSLSFLLVMCNFSNDVGVKSQSQAHVKHTRTNIVGIKPLPYNIRKGELKIATLQSPSSHIRCAAALNTTCAAASTATQTQTRNARSMTITPDKVRSPKLDNNGPGLPPRDDDGNGGNGGGGGKWSGGLPLLGILGVLDVLKDIEKEWQHNQRRRS</sequence>
<dbReference type="InterPro" id="IPR040299">
    <property type="entry name" value="RF2K-like"/>
</dbReference>
<dbReference type="EMBL" id="QJKJ01001767">
    <property type="protein sequence ID" value="RDY05994.1"/>
    <property type="molecule type" value="Genomic_DNA"/>
</dbReference>
<dbReference type="PANTHER" id="PTHR34938">
    <property type="entry name" value="PROTEIN FERTILITY RESTORER RF2, MITOCHONDRIAL"/>
    <property type="match status" value="1"/>
</dbReference>